<accession>A0AAV2IBL4</accession>
<reference evidence="3 4" key="1">
    <citation type="submission" date="2024-04" db="EMBL/GenBank/DDBJ databases">
        <authorList>
            <consortium name="Genoscope - CEA"/>
            <person name="William W."/>
        </authorList>
    </citation>
    <scope>NUCLEOTIDE SEQUENCE [LARGE SCALE GENOMIC DNA]</scope>
</reference>
<evidence type="ECO:0000313" key="4">
    <source>
        <dbReference type="Proteomes" id="UP001497497"/>
    </source>
</evidence>
<evidence type="ECO:0000256" key="2">
    <source>
        <dbReference type="SAM" id="SignalP"/>
    </source>
</evidence>
<comment type="caution">
    <text evidence="3">The sequence shown here is derived from an EMBL/GenBank/DDBJ whole genome shotgun (WGS) entry which is preliminary data.</text>
</comment>
<organism evidence="3 4">
    <name type="scientific">Lymnaea stagnalis</name>
    <name type="common">Great pond snail</name>
    <name type="synonym">Helix stagnalis</name>
    <dbReference type="NCBI Taxonomy" id="6523"/>
    <lineage>
        <taxon>Eukaryota</taxon>
        <taxon>Metazoa</taxon>
        <taxon>Spiralia</taxon>
        <taxon>Lophotrochozoa</taxon>
        <taxon>Mollusca</taxon>
        <taxon>Gastropoda</taxon>
        <taxon>Heterobranchia</taxon>
        <taxon>Euthyneura</taxon>
        <taxon>Panpulmonata</taxon>
        <taxon>Hygrophila</taxon>
        <taxon>Lymnaeoidea</taxon>
        <taxon>Lymnaeidae</taxon>
        <taxon>Lymnaea</taxon>
    </lineage>
</organism>
<feature type="signal peptide" evidence="2">
    <location>
        <begin position="1"/>
        <end position="21"/>
    </location>
</feature>
<evidence type="ECO:0000313" key="3">
    <source>
        <dbReference type="EMBL" id="CAL1544273.1"/>
    </source>
</evidence>
<dbReference type="EMBL" id="CAXITT010000611">
    <property type="protein sequence ID" value="CAL1544273.1"/>
    <property type="molecule type" value="Genomic_DNA"/>
</dbReference>
<name>A0AAV2IBL4_LYMST</name>
<keyword evidence="2" id="KW-0732">Signal</keyword>
<keyword evidence="4" id="KW-1185">Reference proteome</keyword>
<proteinExistence type="predicted"/>
<sequence length="504" mass="52217">MEYSAGCCVLLVIVLAYSADGQTNVPNDPLWSTFVQVLSAQTQRSVQDINTLGLSDPTISFLWNGYKANMPSYAAPTPPPTTTPPPLPDLYQTSYSFSSNAINQASPSPSPSSASNADMYNTLLNIINQPSSATAAQPVAPPASTSTSSQDVLKAYAQMAAGSTTGATGATDPYALLQQYTASTNSAGGTLDASKLLQQYSSLMAGTSGTSGATPTTAGGSQDFNALLQQYASIMGGTSGGATAPTASSSPNYAQLLQQYNQIMSAAPTPASTPAPTAASRSGGALTQEQLLQIYAQLSAAANAPTAAPPTATQTTTNTVSPPAPTNTFDQQLAMFFPQFKNLFPTQSAGSPNSTTSSNTTDATQMIFDTLLFGPTMTATTEAPPTAAKPAVPPTSPLNPLQNMINPPSGSGGAAMLHDHVENVFKTKASREMGCRFLPELLELDLLPTAPIDCLGKCPFPYVNSQRFGVYCLCCPPGVNDQTAGLMSVMRRASYMETPLAVVT</sequence>
<dbReference type="Proteomes" id="UP001497497">
    <property type="component" value="Unassembled WGS sequence"/>
</dbReference>
<evidence type="ECO:0000256" key="1">
    <source>
        <dbReference type="SAM" id="MobiDB-lite"/>
    </source>
</evidence>
<feature type="region of interest" description="Disordered" evidence="1">
    <location>
        <begin position="305"/>
        <end position="328"/>
    </location>
</feature>
<dbReference type="AlphaFoldDB" id="A0AAV2IBL4"/>
<protein>
    <submittedName>
        <fullName evidence="3">Uncharacterized protein</fullName>
    </submittedName>
</protein>
<feature type="compositionally biased region" description="Low complexity" evidence="1">
    <location>
        <begin position="305"/>
        <end position="321"/>
    </location>
</feature>
<gene>
    <name evidence="3" type="ORF">GSLYS_00017786001</name>
</gene>
<feature type="chain" id="PRO_5043483479" evidence="2">
    <location>
        <begin position="22"/>
        <end position="504"/>
    </location>
</feature>